<evidence type="ECO:0000313" key="2">
    <source>
        <dbReference type="EMBL" id="CAE2240033.1"/>
    </source>
</evidence>
<gene>
    <name evidence="2" type="ORF">VSP0166_LOCUS17197</name>
</gene>
<feature type="region of interest" description="Disordered" evidence="1">
    <location>
        <begin position="104"/>
        <end position="137"/>
    </location>
</feature>
<reference evidence="2" key="1">
    <citation type="submission" date="2021-01" db="EMBL/GenBank/DDBJ databases">
        <authorList>
            <person name="Corre E."/>
            <person name="Pelletier E."/>
            <person name="Niang G."/>
            <person name="Scheremetjew M."/>
            <person name="Finn R."/>
            <person name="Kale V."/>
            <person name="Holt S."/>
            <person name="Cochrane G."/>
            <person name="Meng A."/>
            <person name="Brown T."/>
            <person name="Cohen L."/>
        </authorList>
    </citation>
    <scope>NUCLEOTIDE SEQUENCE</scope>
    <source>
        <strain evidence="2">DIVA3 518/3/11/1/6</strain>
    </source>
</reference>
<dbReference type="EMBL" id="HBKP01024670">
    <property type="protein sequence ID" value="CAE2240033.1"/>
    <property type="molecule type" value="Transcribed_RNA"/>
</dbReference>
<accession>A0A7S4MSA6</accession>
<dbReference type="AlphaFoldDB" id="A0A7S4MSA6"/>
<name>A0A7S4MSA6_9EUKA</name>
<sequence>MSVWDKDTAGSDDSLGDGIVEISALPVGQETFFLVELFGGESGENIHGVIDDKVQPMGQNIASVTAQNAIGGEAGKLAGHIIKKIPQGKENKNKGTIALGITLSSPLGSSQPAPMQRSIPTREISVVEGANDLGCPP</sequence>
<protein>
    <submittedName>
        <fullName evidence="2">Uncharacterized protein</fullName>
    </submittedName>
</protein>
<organism evidence="2">
    <name type="scientific">Vannella robusta</name>
    <dbReference type="NCBI Taxonomy" id="1487602"/>
    <lineage>
        <taxon>Eukaryota</taxon>
        <taxon>Amoebozoa</taxon>
        <taxon>Discosea</taxon>
        <taxon>Flabellinia</taxon>
        <taxon>Vannellidae</taxon>
        <taxon>Vannella</taxon>
    </lineage>
</organism>
<feature type="compositionally biased region" description="Polar residues" evidence="1">
    <location>
        <begin position="104"/>
        <end position="113"/>
    </location>
</feature>
<evidence type="ECO:0000256" key="1">
    <source>
        <dbReference type="SAM" id="MobiDB-lite"/>
    </source>
</evidence>
<proteinExistence type="predicted"/>